<dbReference type="SFLD" id="SFLDG00363">
    <property type="entry name" value="AMPS_(cytGST):_Alpha-__Mu-__Pi"/>
    <property type="match status" value="1"/>
</dbReference>
<comment type="caution">
    <text evidence="3">The sequence shown here is derived from an EMBL/GenBank/DDBJ whole genome shotgun (WGS) entry which is preliminary data.</text>
</comment>
<evidence type="ECO:0000259" key="1">
    <source>
        <dbReference type="PROSITE" id="PS50404"/>
    </source>
</evidence>
<dbReference type="Proteomes" id="UP000794436">
    <property type="component" value="Unassembled WGS sequence"/>
</dbReference>
<accession>A0A8K1CJM3</accession>
<proteinExistence type="predicted"/>
<dbReference type="InterPro" id="IPR036249">
    <property type="entry name" value="Thioredoxin-like_sf"/>
</dbReference>
<dbReference type="OrthoDB" id="420389at2759"/>
<evidence type="ECO:0000313" key="3">
    <source>
        <dbReference type="EMBL" id="TMW63432.1"/>
    </source>
</evidence>
<dbReference type="Pfam" id="PF14497">
    <property type="entry name" value="GST_C_3"/>
    <property type="match status" value="1"/>
</dbReference>
<keyword evidence="4" id="KW-1185">Reference proteome</keyword>
<dbReference type="CDD" id="cd03192">
    <property type="entry name" value="GST_C_Sigma_like"/>
    <property type="match status" value="1"/>
</dbReference>
<feature type="domain" description="GST N-terminal" evidence="1">
    <location>
        <begin position="4"/>
        <end position="81"/>
    </location>
</feature>
<organism evidence="3 4">
    <name type="scientific">Pythium oligandrum</name>
    <name type="common">Mycoparasitic fungus</name>
    <dbReference type="NCBI Taxonomy" id="41045"/>
    <lineage>
        <taxon>Eukaryota</taxon>
        <taxon>Sar</taxon>
        <taxon>Stramenopiles</taxon>
        <taxon>Oomycota</taxon>
        <taxon>Peronosporomycetes</taxon>
        <taxon>Pythiales</taxon>
        <taxon>Pythiaceae</taxon>
        <taxon>Pythium</taxon>
    </lineage>
</organism>
<dbReference type="SFLD" id="SFLDS00019">
    <property type="entry name" value="Glutathione_Transferase_(cytos"/>
    <property type="match status" value="1"/>
</dbReference>
<dbReference type="EMBL" id="SPLM01000072">
    <property type="protein sequence ID" value="TMW63432.1"/>
    <property type="molecule type" value="Genomic_DNA"/>
</dbReference>
<dbReference type="InterPro" id="IPR010987">
    <property type="entry name" value="Glutathione-S-Trfase_C-like"/>
</dbReference>
<dbReference type="InterPro" id="IPR036282">
    <property type="entry name" value="Glutathione-S-Trfase_C_sf"/>
</dbReference>
<dbReference type="PANTHER" id="PTHR11571:SF252">
    <property type="entry name" value="GLUTATHIONE S-TRANSFERASE"/>
    <property type="match status" value="1"/>
</dbReference>
<dbReference type="PANTHER" id="PTHR11571">
    <property type="entry name" value="GLUTATHIONE S-TRANSFERASE"/>
    <property type="match status" value="1"/>
</dbReference>
<gene>
    <name evidence="3" type="ORF">Poli38472_002373</name>
</gene>
<dbReference type="AlphaFoldDB" id="A0A8K1CJM3"/>
<name>A0A8K1CJM3_PYTOL</name>
<dbReference type="InterPro" id="IPR004045">
    <property type="entry name" value="Glutathione_S-Trfase_N"/>
</dbReference>
<sequence length="205" mass="22857">MTPPALKFSYFSFSGRGEITRLALVYGGIPFEDDRVDFVTFGELKQTCPLGQLPLLEVDDKTFPQSMAIARYAGRLAGIYPTDPLAALKVDVVLETMMELLVEVVQFVHHNMEAAEKEKKRSELTKARLPQIYSSIEKHVEGEYLLGNVISLGDLHLFDITSNMVQPNFPDFDLASFPKVQGIINAVASTPSIAKYMAERPTPQF</sequence>
<dbReference type="InterPro" id="IPR050213">
    <property type="entry name" value="GST_superfamily"/>
</dbReference>
<evidence type="ECO:0000259" key="2">
    <source>
        <dbReference type="PROSITE" id="PS50405"/>
    </source>
</evidence>
<dbReference type="Gene3D" id="3.40.30.10">
    <property type="entry name" value="Glutaredoxin"/>
    <property type="match status" value="1"/>
</dbReference>
<dbReference type="InterPro" id="IPR040079">
    <property type="entry name" value="Glutathione_S-Trfase"/>
</dbReference>
<dbReference type="PROSITE" id="PS50404">
    <property type="entry name" value="GST_NTER"/>
    <property type="match status" value="1"/>
</dbReference>
<dbReference type="InterPro" id="IPR004046">
    <property type="entry name" value="GST_C"/>
</dbReference>
<dbReference type="GO" id="GO:0006749">
    <property type="term" value="P:glutathione metabolic process"/>
    <property type="evidence" value="ECO:0007669"/>
    <property type="project" value="TreeGrafter"/>
</dbReference>
<reference evidence="3" key="1">
    <citation type="submission" date="2019-03" db="EMBL/GenBank/DDBJ databases">
        <title>Long read genome sequence of the mycoparasitic Pythium oligandrum ATCC 38472 isolated from sugarbeet rhizosphere.</title>
        <authorList>
            <person name="Gaulin E."/>
        </authorList>
    </citation>
    <scope>NUCLEOTIDE SEQUENCE</scope>
    <source>
        <strain evidence="3">ATCC 38472_TT</strain>
    </source>
</reference>
<dbReference type="SFLD" id="SFLDG01205">
    <property type="entry name" value="AMPS.1"/>
    <property type="match status" value="1"/>
</dbReference>
<dbReference type="Gene3D" id="1.20.1050.10">
    <property type="match status" value="1"/>
</dbReference>
<dbReference type="GO" id="GO:0004364">
    <property type="term" value="F:glutathione transferase activity"/>
    <property type="evidence" value="ECO:0007669"/>
    <property type="project" value="TreeGrafter"/>
</dbReference>
<dbReference type="PROSITE" id="PS50405">
    <property type="entry name" value="GST_CTER"/>
    <property type="match status" value="1"/>
</dbReference>
<dbReference type="SUPFAM" id="SSF52833">
    <property type="entry name" value="Thioredoxin-like"/>
    <property type="match status" value="1"/>
</dbReference>
<evidence type="ECO:0000313" key="4">
    <source>
        <dbReference type="Proteomes" id="UP000794436"/>
    </source>
</evidence>
<dbReference type="SUPFAM" id="SSF47616">
    <property type="entry name" value="GST C-terminal domain-like"/>
    <property type="match status" value="1"/>
</dbReference>
<evidence type="ECO:0008006" key="5">
    <source>
        <dbReference type="Google" id="ProtNLM"/>
    </source>
</evidence>
<dbReference type="Pfam" id="PF02798">
    <property type="entry name" value="GST_N"/>
    <property type="match status" value="1"/>
</dbReference>
<feature type="domain" description="GST C-terminal" evidence="2">
    <location>
        <begin position="83"/>
        <end position="205"/>
    </location>
</feature>
<dbReference type="CDD" id="cd03039">
    <property type="entry name" value="GST_N_Sigma_like"/>
    <property type="match status" value="1"/>
</dbReference>
<protein>
    <recommendedName>
        <fullName evidence="5">Glutathione S-transferase</fullName>
    </recommendedName>
</protein>